<dbReference type="SUPFAM" id="SSF81606">
    <property type="entry name" value="PP2C-like"/>
    <property type="match status" value="1"/>
</dbReference>
<dbReference type="Gene3D" id="3.30.565.10">
    <property type="entry name" value="Histidine kinase-like ATPase, C-terminal domain"/>
    <property type="match status" value="1"/>
</dbReference>
<dbReference type="Gene3D" id="3.60.40.10">
    <property type="entry name" value="PPM-type phosphatase domain"/>
    <property type="match status" value="1"/>
</dbReference>
<dbReference type="InterPro" id="IPR052016">
    <property type="entry name" value="Bact_Sigma-Reg"/>
</dbReference>
<evidence type="ECO:0000256" key="2">
    <source>
        <dbReference type="ARBA" id="ARBA00022553"/>
    </source>
</evidence>
<keyword evidence="7" id="KW-0812">Transmembrane</keyword>
<dbReference type="Pfam" id="PF00672">
    <property type="entry name" value="HAMP"/>
    <property type="match status" value="1"/>
</dbReference>
<dbReference type="PANTHER" id="PTHR43156">
    <property type="entry name" value="STAGE II SPORULATION PROTEIN E-RELATED"/>
    <property type="match status" value="1"/>
</dbReference>
<dbReference type="Proteomes" id="UP000320913">
    <property type="component" value="Unassembled WGS sequence"/>
</dbReference>
<dbReference type="InterPro" id="IPR036890">
    <property type="entry name" value="HATPase_C_sf"/>
</dbReference>
<dbReference type="CDD" id="cd16936">
    <property type="entry name" value="HATPase_RsbW-like"/>
    <property type="match status" value="1"/>
</dbReference>
<dbReference type="Gene3D" id="6.10.340.10">
    <property type="match status" value="1"/>
</dbReference>
<keyword evidence="3" id="KW-0808">Transferase</keyword>
<feature type="non-terminal residue" evidence="9">
    <location>
        <position position="1"/>
    </location>
</feature>
<dbReference type="Pfam" id="PF13581">
    <property type="entry name" value="HATPase_c_2"/>
    <property type="match status" value="1"/>
</dbReference>
<feature type="region of interest" description="Disordered" evidence="6">
    <location>
        <begin position="459"/>
        <end position="478"/>
    </location>
</feature>
<keyword evidence="5" id="KW-0378">Hydrolase</keyword>
<dbReference type="InterPro" id="IPR036457">
    <property type="entry name" value="PPM-type-like_dom_sf"/>
</dbReference>
<dbReference type="InterPro" id="IPR001932">
    <property type="entry name" value="PPM-type_phosphatase-like_dom"/>
</dbReference>
<accession>A0A538SWW8</accession>
<dbReference type="GO" id="GO:0016791">
    <property type="term" value="F:phosphatase activity"/>
    <property type="evidence" value="ECO:0007669"/>
    <property type="project" value="TreeGrafter"/>
</dbReference>
<evidence type="ECO:0000256" key="7">
    <source>
        <dbReference type="SAM" id="Phobius"/>
    </source>
</evidence>
<organism evidence="9 10">
    <name type="scientific">Eiseniibacteriota bacterium</name>
    <dbReference type="NCBI Taxonomy" id="2212470"/>
    <lineage>
        <taxon>Bacteria</taxon>
        <taxon>Candidatus Eiseniibacteriota</taxon>
    </lineage>
</organism>
<dbReference type="SMART" id="SM00331">
    <property type="entry name" value="PP2C_SIG"/>
    <property type="match status" value="1"/>
</dbReference>
<dbReference type="PROSITE" id="PS50885">
    <property type="entry name" value="HAMP"/>
    <property type="match status" value="1"/>
</dbReference>
<evidence type="ECO:0000256" key="6">
    <source>
        <dbReference type="SAM" id="MobiDB-lite"/>
    </source>
</evidence>
<dbReference type="SUPFAM" id="SSF158472">
    <property type="entry name" value="HAMP domain-like"/>
    <property type="match status" value="1"/>
</dbReference>
<protein>
    <submittedName>
        <fullName evidence="9">HAMP domain-containing protein</fullName>
    </submittedName>
</protein>
<dbReference type="InterPro" id="IPR003660">
    <property type="entry name" value="HAMP_dom"/>
</dbReference>
<evidence type="ECO:0000259" key="8">
    <source>
        <dbReference type="PROSITE" id="PS50885"/>
    </source>
</evidence>
<keyword evidence="7" id="KW-0472">Membrane</keyword>
<keyword evidence="7" id="KW-1133">Transmembrane helix</keyword>
<comment type="caution">
    <text evidence="9">The sequence shown here is derived from an EMBL/GenBank/DDBJ whole genome shotgun (WGS) entry which is preliminary data.</text>
</comment>
<dbReference type="GO" id="GO:0007165">
    <property type="term" value="P:signal transduction"/>
    <property type="evidence" value="ECO:0007669"/>
    <property type="project" value="InterPro"/>
</dbReference>
<feature type="compositionally biased region" description="Basic and acidic residues" evidence="6">
    <location>
        <begin position="467"/>
        <end position="476"/>
    </location>
</feature>
<dbReference type="PANTHER" id="PTHR43156:SF2">
    <property type="entry name" value="STAGE II SPORULATION PROTEIN E"/>
    <property type="match status" value="1"/>
</dbReference>
<name>A0A538SWW8_UNCEI</name>
<evidence type="ECO:0000256" key="5">
    <source>
        <dbReference type="ARBA" id="ARBA00022801"/>
    </source>
</evidence>
<gene>
    <name evidence="9" type="ORF">E6K75_09065</name>
</gene>
<dbReference type="SMART" id="SM00304">
    <property type="entry name" value="HAMP"/>
    <property type="match status" value="1"/>
</dbReference>
<dbReference type="GO" id="GO:0016301">
    <property type="term" value="F:kinase activity"/>
    <property type="evidence" value="ECO:0007669"/>
    <property type="project" value="UniProtKB-KW"/>
</dbReference>
<comment type="subcellular location">
    <subcellularLocation>
        <location evidence="1">Membrane</location>
    </subcellularLocation>
</comment>
<keyword evidence="2" id="KW-0597">Phosphoprotein</keyword>
<keyword evidence="4" id="KW-0418">Kinase</keyword>
<dbReference type="AlphaFoldDB" id="A0A538SWW8"/>
<dbReference type="CDD" id="cd06225">
    <property type="entry name" value="HAMP"/>
    <property type="match status" value="1"/>
</dbReference>
<feature type="transmembrane region" description="Helical" evidence="7">
    <location>
        <begin position="6"/>
        <end position="25"/>
    </location>
</feature>
<feature type="domain" description="HAMP" evidence="8">
    <location>
        <begin position="26"/>
        <end position="74"/>
    </location>
</feature>
<evidence type="ECO:0000313" key="10">
    <source>
        <dbReference type="Proteomes" id="UP000320913"/>
    </source>
</evidence>
<evidence type="ECO:0000256" key="3">
    <source>
        <dbReference type="ARBA" id="ARBA00022679"/>
    </source>
</evidence>
<sequence length="524" mass="56515">EQYLILAVFLGTGVVVSFLLMSVLPRPIAALRAGMERIGRGDLGTPVRLRDRTEFGVLADSINEMSSALGRAQGEMVERARLAHEMDLARQIQRSLLPSKQTVAGEFVIEGEQWAAAEVGGDYFDVLPLPDGKVGLAMADVSGKGLAGCLVTSMLYSLLRAYHAAHASPTSLLIALDERLGSTLQRGSFVTMFYGVLDPRSGQVTYSSAGHNPILVYRADQRKTEWLPSKGIPLGSIRGGAIKRTLEDAALQLGPGDVLVQYTDGINETTAPMSEEQFGFQRMEQVLIDAAPGGPREILLKMHQAVERWRDSGAPDDDETVLVVSREVAAVAAPGTPMVGAPETLAPPASDTMAEALRRFAEADKRGVFLRLSADLESMTRIGGWLHRSGIVNDLSGETTGTLHLALYEACANIAEHGYGEDPTKTIELYWVGGPAAPGGGSSTDAKSGSFLIRDHGIPFDPHSRKRPDFTDPDTRKRGRGLGLEIIHRVMRAVAYYPSTPLGNITVLEWDPRTPAQEKVSSHV</sequence>
<evidence type="ECO:0000256" key="4">
    <source>
        <dbReference type="ARBA" id="ARBA00022777"/>
    </source>
</evidence>
<dbReference type="Pfam" id="PF07228">
    <property type="entry name" value="SpoIIE"/>
    <property type="match status" value="1"/>
</dbReference>
<dbReference type="EMBL" id="VBOV01000240">
    <property type="protein sequence ID" value="TMQ55845.1"/>
    <property type="molecule type" value="Genomic_DNA"/>
</dbReference>
<evidence type="ECO:0000256" key="1">
    <source>
        <dbReference type="ARBA" id="ARBA00004370"/>
    </source>
</evidence>
<dbReference type="GO" id="GO:0016020">
    <property type="term" value="C:membrane"/>
    <property type="evidence" value="ECO:0007669"/>
    <property type="project" value="UniProtKB-SubCell"/>
</dbReference>
<evidence type="ECO:0000313" key="9">
    <source>
        <dbReference type="EMBL" id="TMQ55845.1"/>
    </source>
</evidence>
<dbReference type="SUPFAM" id="SSF55874">
    <property type="entry name" value="ATPase domain of HSP90 chaperone/DNA topoisomerase II/histidine kinase"/>
    <property type="match status" value="1"/>
</dbReference>
<proteinExistence type="predicted"/>
<dbReference type="InterPro" id="IPR003594">
    <property type="entry name" value="HATPase_dom"/>
</dbReference>
<reference evidence="9 10" key="1">
    <citation type="journal article" date="2019" name="Nat. Microbiol.">
        <title>Mediterranean grassland soil C-N compound turnover is dependent on rainfall and depth, and is mediated by genomically divergent microorganisms.</title>
        <authorList>
            <person name="Diamond S."/>
            <person name="Andeer P.F."/>
            <person name="Li Z."/>
            <person name="Crits-Christoph A."/>
            <person name="Burstein D."/>
            <person name="Anantharaman K."/>
            <person name="Lane K.R."/>
            <person name="Thomas B.C."/>
            <person name="Pan C."/>
            <person name="Northen T.R."/>
            <person name="Banfield J.F."/>
        </authorList>
    </citation>
    <scope>NUCLEOTIDE SEQUENCE [LARGE SCALE GENOMIC DNA]</scope>
    <source>
        <strain evidence="9">WS_5</strain>
    </source>
</reference>